<dbReference type="EMBL" id="QBMN01000023">
    <property type="protein sequence ID" value="PZO43935.1"/>
    <property type="molecule type" value="Genomic_DNA"/>
</dbReference>
<reference evidence="3" key="1">
    <citation type="submission" date="2018-04" db="EMBL/GenBank/DDBJ databases">
        <authorList>
            <person name="Cornet L."/>
        </authorList>
    </citation>
    <scope>NUCLEOTIDE SEQUENCE [LARGE SCALE GENOMIC DNA]</scope>
</reference>
<proteinExistence type="predicted"/>
<feature type="region of interest" description="Disordered" evidence="1">
    <location>
        <begin position="1"/>
        <end position="26"/>
    </location>
</feature>
<evidence type="ECO:0000313" key="3">
    <source>
        <dbReference type="Proteomes" id="UP000249081"/>
    </source>
</evidence>
<accession>A0A2W4YAN5</accession>
<protein>
    <submittedName>
        <fullName evidence="2">Uncharacterized protein</fullName>
    </submittedName>
</protein>
<evidence type="ECO:0000256" key="1">
    <source>
        <dbReference type="SAM" id="MobiDB-lite"/>
    </source>
</evidence>
<reference evidence="2 3" key="2">
    <citation type="submission" date="2018-06" db="EMBL/GenBank/DDBJ databases">
        <title>Metagenomic assembly of (sub)arctic Cyanobacteria and their associated microbiome from non-axenic cultures.</title>
        <authorList>
            <person name="Baurain D."/>
        </authorList>
    </citation>
    <scope>NUCLEOTIDE SEQUENCE [LARGE SCALE GENOMIC DNA]</scope>
    <source>
        <strain evidence="2">ULC041bin1</strain>
    </source>
</reference>
<dbReference type="Proteomes" id="UP000249081">
    <property type="component" value="Unassembled WGS sequence"/>
</dbReference>
<gene>
    <name evidence="2" type="ORF">DCF17_05210</name>
</gene>
<name>A0A2W4YAN5_9CYAN</name>
<organism evidence="2 3">
    <name type="scientific">Shackletoniella antarctica</name>
    <dbReference type="NCBI Taxonomy" id="268115"/>
    <lineage>
        <taxon>Bacteria</taxon>
        <taxon>Bacillati</taxon>
        <taxon>Cyanobacteriota</taxon>
        <taxon>Cyanophyceae</taxon>
        <taxon>Oculatellales</taxon>
        <taxon>Oculatellaceae</taxon>
        <taxon>Shackletoniella</taxon>
    </lineage>
</organism>
<comment type="caution">
    <text evidence="2">The sequence shown here is derived from an EMBL/GenBank/DDBJ whole genome shotgun (WGS) entry which is preliminary data.</text>
</comment>
<evidence type="ECO:0000313" key="2">
    <source>
        <dbReference type="EMBL" id="PZO43935.1"/>
    </source>
</evidence>
<sequence>MPKTFLYAGAEDESMPSTGGDRPNQAAFDHRDKVRILVIGRPSAVNRVITEMSHVGFSDSVEWSKPIPTDRQKDDRQKESMRILTRYVFGNS</sequence>
<dbReference type="AlphaFoldDB" id="A0A2W4YAN5"/>